<dbReference type="PANTHER" id="PTHR38795">
    <property type="entry name" value="DUF6604 DOMAIN-CONTAINING PROTEIN"/>
    <property type="match status" value="1"/>
</dbReference>
<feature type="region of interest" description="Disordered" evidence="1">
    <location>
        <begin position="188"/>
        <end position="207"/>
    </location>
</feature>
<evidence type="ECO:0000259" key="2">
    <source>
        <dbReference type="Pfam" id="PF20253"/>
    </source>
</evidence>
<name>A0ABR1SN78_9PEZI</name>
<feature type="region of interest" description="Disordered" evidence="1">
    <location>
        <begin position="938"/>
        <end position="960"/>
    </location>
</feature>
<sequence>MAETKLNRPPLSDFVVKYRQYKDDTLNISAWLAENALKCGFDIKAAAATPSTAKVGGNRLKGKDRKKAKEAAAKASLAVAVSGPQYIIQVSHSPALSRLFHHVIEARRQFGTWYAGPGGPGAKASDERHTYFVDVLQATWDVLVPFKEARKTFKPSPKASGGNKSKGDLLFSLDNRFANLHVESPIEFSGSHAASTPPSSDNESYRLPTSINVEVQRDEDDIEWDFLLGIHTFLCELGEARSYIEDAWIRVATEPSRITQAAVQSNLVIQIVRRAEMSLGNLERPKRFPASTYPTWTFPFIIMFERTGYLHPSILEILPPEARLDNITNPDFSAITDRSISTFDIAGDWASFCFAKPFIVFHYAIHRSKYMNGVVSPGGLDAHFWCSDKDELEIFETFNRIQTVALTSDGGMAEDEVTGGVRVATETKTVPIWSVFGFQCLLDINSILKNSESAMIGGPLFELQRHISMAAKNLNDIDIERLKPPFGPTPPQIEDLTRLIDGIKDEVFNGSLTEQVTSIPSGQVPFYLSDPDFYLEYNPIRCGLMQYNLRLQLHERALAFDTELIMLVPMIHLYKMCRLVYPGMPAWPDMEFLLLHQDVDRLFFGGVPTSLTETTSKYALAMGMSATALSKMKRTGRMKSPNLDRMRFAQNTCPIGSILSASLGGYAHDDDMVLLELLRWLNDPKRMELVEYLLERQLRPSAEASEADDTPFQTAEEEKQRMYETYNSSRTSISDTLFFSDLFLESERDVLNFDWVSFMYTANEMAKHVSSILGRHYPDKYREYNGLFCTMLMELMAEAEGAERQASTNGCKSPTLAEFAPPALKEICDAMQAKGLVSVSHDKREVNTKSGKQEAVWWAMDRGIASLIRRYDFTAVSFLTASEQFLREHLYQNWPAQDLERSYTILRSRAFHGKLNQKGKLDEEWVECDADAQVWVDVDSDDEDGNDGNKNESSDRRQQSDSFEVKGYLRGLLCQNLRCGGVEVEQQFLDHHMDSLMQHITQDVLDAFSSPQTVEDREIMLGMMVNGIEKVFKRHVKDEGLQDVEGWLRGIVRQCLRSGGRGVAVNEEEVLDGLMEKAMGVLTPEYLTMLQMPQTKGFRDEVAASLSAALTKVVDEIFPPR</sequence>
<dbReference type="PANTHER" id="PTHR38795:SF1">
    <property type="entry name" value="DUF6604 DOMAIN-CONTAINING PROTEIN"/>
    <property type="match status" value="1"/>
</dbReference>
<evidence type="ECO:0000256" key="1">
    <source>
        <dbReference type="SAM" id="MobiDB-lite"/>
    </source>
</evidence>
<evidence type="ECO:0000313" key="4">
    <source>
        <dbReference type="Proteomes" id="UP001396898"/>
    </source>
</evidence>
<dbReference type="EMBL" id="JAQQWI010000005">
    <property type="protein sequence ID" value="KAK8035759.1"/>
    <property type="molecule type" value="Genomic_DNA"/>
</dbReference>
<evidence type="ECO:0000313" key="3">
    <source>
        <dbReference type="EMBL" id="KAK8035759.1"/>
    </source>
</evidence>
<keyword evidence="4" id="KW-1185">Reference proteome</keyword>
<accession>A0ABR1SN78</accession>
<dbReference type="InterPro" id="IPR046539">
    <property type="entry name" value="DUF6604"/>
</dbReference>
<feature type="domain" description="DUF6604" evidence="2">
    <location>
        <begin position="19"/>
        <end position="276"/>
    </location>
</feature>
<reference evidence="3 4" key="1">
    <citation type="submission" date="2023-01" db="EMBL/GenBank/DDBJ databases">
        <title>Analysis of 21 Apiospora genomes using comparative genomics revels a genus with tremendous synthesis potential of carbohydrate active enzymes and secondary metabolites.</title>
        <authorList>
            <person name="Sorensen T."/>
        </authorList>
    </citation>
    <scope>NUCLEOTIDE SEQUENCE [LARGE SCALE GENOMIC DNA]</scope>
    <source>
        <strain evidence="3 4">CBS 20057</strain>
    </source>
</reference>
<proteinExistence type="predicted"/>
<dbReference type="Pfam" id="PF20253">
    <property type="entry name" value="DUF6604"/>
    <property type="match status" value="1"/>
</dbReference>
<feature type="compositionally biased region" description="Polar residues" evidence="1">
    <location>
        <begin position="192"/>
        <end position="207"/>
    </location>
</feature>
<comment type="caution">
    <text evidence="3">The sequence shown here is derived from an EMBL/GenBank/DDBJ whole genome shotgun (WGS) entry which is preliminary data.</text>
</comment>
<gene>
    <name evidence="3" type="ORF">PG991_001832</name>
</gene>
<dbReference type="Proteomes" id="UP001396898">
    <property type="component" value="Unassembled WGS sequence"/>
</dbReference>
<protein>
    <recommendedName>
        <fullName evidence="2">DUF6604 domain-containing protein</fullName>
    </recommendedName>
</protein>
<feature type="compositionally biased region" description="Basic and acidic residues" evidence="1">
    <location>
        <begin position="947"/>
        <end position="959"/>
    </location>
</feature>
<organism evidence="3 4">
    <name type="scientific">Apiospora marii</name>
    <dbReference type="NCBI Taxonomy" id="335849"/>
    <lineage>
        <taxon>Eukaryota</taxon>
        <taxon>Fungi</taxon>
        <taxon>Dikarya</taxon>
        <taxon>Ascomycota</taxon>
        <taxon>Pezizomycotina</taxon>
        <taxon>Sordariomycetes</taxon>
        <taxon>Xylariomycetidae</taxon>
        <taxon>Amphisphaeriales</taxon>
        <taxon>Apiosporaceae</taxon>
        <taxon>Apiospora</taxon>
    </lineage>
</organism>